<feature type="coiled-coil region" evidence="10">
    <location>
        <begin position="232"/>
        <end position="295"/>
    </location>
</feature>
<feature type="transmembrane region" description="Helical" evidence="11">
    <location>
        <begin position="449"/>
        <end position="469"/>
    </location>
</feature>
<keyword evidence="10" id="KW-0175">Coiled coil</keyword>
<proteinExistence type="inferred from homology"/>
<dbReference type="Pfam" id="PF02714">
    <property type="entry name" value="RSN1_7TM"/>
    <property type="match status" value="1"/>
</dbReference>
<evidence type="ECO:0000259" key="12">
    <source>
        <dbReference type="Pfam" id="PF02714"/>
    </source>
</evidence>
<feature type="transmembrane region" description="Helical" evidence="11">
    <location>
        <begin position="388"/>
        <end position="410"/>
    </location>
</feature>
<evidence type="ECO:0000256" key="4">
    <source>
        <dbReference type="ARBA" id="ARBA00022692"/>
    </source>
</evidence>
<accession>A0A0V0ISU1</accession>
<feature type="transmembrane region" description="Helical" evidence="11">
    <location>
        <begin position="548"/>
        <end position="580"/>
    </location>
</feature>
<evidence type="ECO:0000256" key="8">
    <source>
        <dbReference type="ARBA" id="ARBA00023136"/>
    </source>
</evidence>
<keyword evidence="4 11" id="KW-0812">Transmembrane</keyword>
<evidence type="ECO:0000259" key="13">
    <source>
        <dbReference type="Pfam" id="PF13967"/>
    </source>
</evidence>
<dbReference type="GO" id="GO:0005886">
    <property type="term" value="C:plasma membrane"/>
    <property type="evidence" value="ECO:0007669"/>
    <property type="project" value="TreeGrafter"/>
</dbReference>
<comment type="subcellular location">
    <subcellularLocation>
        <location evidence="1">Membrane</location>
        <topology evidence="1">Multi-pass membrane protein</topology>
    </subcellularLocation>
</comment>
<comment type="similarity">
    <text evidence="2">Belongs to the CSC1 (TC 1.A.17) family.</text>
</comment>
<feature type="transmembrane region" description="Helical" evidence="11">
    <location>
        <begin position="97"/>
        <end position="116"/>
    </location>
</feature>
<feature type="transmembrane region" description="Helical" evidence="11">
    <location>
        <begin position="481"/>
        <end position="500"/>
    </location>
</feature>
<evidence type="ECO:0000256" key="1">
    <source>
        <dbReference type="ARBA" id="ARBA00004141"/>
    </source>
</evidence>
<evidence type="ECO:0000256" key="2">
    <source>
        <dbReference type="ARBA" id="ARBA00007779"/>
    </source>
</evidence>
<feature type="domain" description="CSC1/OSCA1-like cytosolic" evidence="14">
    <location>
        <begin position="188"/>
        <end position="343"/>
    </location>
</feature>
<keyword evidence="8 11" id="KW-0472">Membrane</keyword>
<evidence type="ECO:0000256" key="7">
    <source>
        <dbReference type="ARBA" id="ARBA00023065"/>
    </source>
</evidence>
<dbReference type="EMBL" id="GEDG01003382">
    <property type="protein sequence ID" value="JAP35019.1"/>
    <property type="molecule type" value="Transcribed_RNA"/>
</dbReference>
<feature type="transmembrane region" description="Helical" evidence="11">
    <location>
        <begin position="6"/>
        <end position="27"/>
    </location>
</feature>
<feature type="transmembrane region" description="Helical" evidence="11">
    <location>
        <begin position="601"/>
        <end position="622"/>
    </location>
</feature>
<keyword evidence="5" id="KW-0106">Calcium</keyword>
<dbReference type="InterPro" id="IPR032880">
    <property type="entry name" value="CSC1/OSCA1-like_N"/>
</dbReference>
<evidence type="ECO:0000256" key="6">
    <source>
        <dbReference type="ARBA" id="ARBA00022989"/>
    </source>
</evidence>
<evidence type="ECO:0000259" key="14">
    <source>
        <dbReference type="Pfam" id="PF14703"/>
    </source>
</evidence>
<feature type="domain" description="CSC1/OSCA1-like N-terminal transmembrane" evidence="13">
    <location>
        <begin position="5"/>
        <end position="167"/>
    </location>
</feature>
<reference evidence="15" key="1">
    <citation type="submission" date="2015-12" db="EMBL/GenBank/DDBJ databases">
        <title>Gene expression during late stages of embryo sac development: a critical building block for successful pollen-pistil interactions.</title>
        <authorList>
            <person name="Liu Y."/>
            <person name="Joly V."/>
            <person name="Sabar M."/>
            <person name="Matton D.P."/>
        </authorList>
    </citation>
    <scope>NUCLEOTIDE SEQUENCE</scope>
</reference>
<feature type="transmembrane region" description="Helical" evidence="11">
    <location>
        <begin position="628"/>
        <end position="647"/>
    </location>
</feature>
<sequence length="716" mass="81179">MILSALLTSVGINLGLCFLFFTLYSILRKQPGNAEVYAPRLVAEGKSQQSSNFNLERLLPSAGWVTRAWRPSEAELLSTSGLDAVVFMRIFIFSARVFTFAVIVGIFILLPINYMGKQLSLDLFDLPNKSLESFTISNVDDGSNRLWIHFSAVYILTAVVCYLLYFEYDYISSKRISYFYSSKPHPHQFTILVRSIPASSGRSYSETVESFFSEYYPATYLSHWVVRRASKLQDLIKNSKRLYRRLVNLKSANHDRERFGRAGFMGLFGQRVDLLDHYEKKLEVIEDNVRAEQSSCLGKEVGAAFVSFRTRFAAASAIHMQQGVNPTQWVTETAPDPEDVYWPFFSASFLKRWISNLVVVVACVLLTVLFLIPVLIVQGLTHLEQLEIWFPFLKGLLRIAFVSQVITGYLPSLVLQLFLYVVPSIMIMFSSIQGYIAMSQIEKSACIKVLWFTIWNIFFANVLSGSALYRVEIFLEPKNIPAILAVAVPGQATFFIAYVVTSGWTSTSSELFQLSTLVSNFIKRNICRKYDDEFEVPSVPYHSEIPRILLFGLLGITYFFLAPLILPFLLVYYCLGYLIYRNQLLNVYAPKYETGGKLWPIVHDSMIFSLILMHVIAIGIFGLKKLPLASSLTVPLPILTLVFNSYCRRRFLPMFKSYSVESLLKKDKEEQNDPTIASFHERLATAYQDPALLHGGYSGNSASIIAPLLSTTEVDA</sequence>
<protein>
    <submittedName>
        <fullName evidence="15">Putative CSC1-like protein HYP1-like</fullName>
    </submittedName>
</protein>
<dbReference type="Pfam" id="PF14703">
    <property type="entry name" value="PHM7_cyt"/>
    <property type="match status" value="1"/>
</dbReference>
<dbReference type="InterPro" id="IPR045122">
    <property type="entry name" value="Csc1-like"/>
</dbReference>
<feature type="domain" description="CSC1/OSCA1-like 7TM region" evidence="12">
    <location>
        <begin position="356"/>
        <end position="621"/>
    </location>
</feature>
<keyword evidence="6 11" id="KW-1133">Transmembrane helix</keyword>
<evidence type="ECO:0000313" key="15">
    <source>
        <dbReference type="EMBL" id="JAP35019.1"/>
    </source>
</evidence>
<dbReference type="InterPro" id="IPR003864">
    <property type="entry name" value="CSC1/OSCA1-like_7TM"/>
</dbReference>
<name>A0A0V0ISU1_SOLCH</name>
<evidence type="ECO:0000256" key="9">
    <source>
        <dbReference type="ARBA" id="ARBA00023303"/>
    </source>
</evidence>
<organism evidence="15">
    <name type="scientific">Solanum chacoense</name>
    <name type="common">Chaco potato</name>
    <dbReference type="NCBI Taxonomy" id="4108"/>
    <lineage>
        <taxon>Eukaryota</taxon>
        <taxon>Viridiplantae</taxon>
        <taxon>Streptophyta</taxon>
        <taxon>Embryophyta</taxon>
        <taxon>Tracheophyta</taxon>
        <taxon>Spermatophyta</taxon>
        <taxon>Magnoliopsida</taxon>
        <taxon>eudicotyledons</taxon>
        <taxon>Gunneridae</taxon>
        <taxon>Pentapetalae</taxon>
        <taxon>asterids</taxon>
        <taxon>lamiids</taxon>
        <taxon>Solanales</taxon>
        <taxon>Solanaceae</taxon>
        <taxon>Solanoideae</taxon>
        <taxon>Solaneae</taxon>
        <taxon>Solanum</taxon>
    </lineage>
</organism>
<evidence type="ECO:0000256" key="5">
    <source>
        <dbReference type="ARBA" id="ARBA00022837"/>
    </source>
</evidence>
<dbReference type="PANTHER" id="PTHR13018">
    <property type="entry name" value="PROBABLE MEMBRANE PROTEIN DUF221-RELATED"/>
    <property type="match status" value="1"/>
</dbReference>
<dbReference type="InterPro" id="IPR027815">
    <property type="entry name" value="CSC1/OSCA1-like_cyt"/>
</dbReference>
<feature type="transmembrane region" description="Helical" evidence="11">
    <location>
        <begin position="417"/>
        <end position="437"/>
    </location>
</feature>
<keyword evidence="9" id="KW-0407">Ion channel</keyword>
<dbReference type="PANTHER" id="PTHR13018:SF109">
    <property type="entry name" value="CSC1-LIKE PROTEIN HYP1"/>
    <property type="match status" value="1"/>
</dbReference>
<evidence type="ECO:0000256" key="3">
    <source>
        <dbReference type="ARBA" id="ARBA00022448"/>
    </source>
</evidence>
<keyword evidence="3" id="KW-0813">Transport</keyword>
<dbReference type="Pfam" id="PF13967">
    <property type="entry name" value="RSN1_TM"/>
    <property type="match status" value="1"/>
</dbReference>
<keyword evidence="7" id="KW-0406">Ion transport</keyword>
<dbReference type="GO" id="GO:0005227">
    <property type="term" value="F:calcium-activated cation channel activity"/>
    <property type="evidence" value="ECO:0007669"/>
    <property type="project" value="InterPro"/>
</dbReference>
<feature type="transmembrane region" description="Helical" evidence="11">
    <location>
        <begin position="353"/>
        <end position="376"/>
    </location>
</feature>
<evidence type="ECO:0000256" key="11">
    <source>
        <dbReference type="SAM" id="Phobius"/>
    </source>
</evidence>
<evidence type="ECO:0000256" key="10">
    <source>
        <dbReference type="SAM" id="Coils"/>
    </source>
</evidence>
<feature type="transmembrane region" description="Helical" evidence="11">
    <location>
        <begin position="146"/>
        <end position="166"/>
    </location>
</feature>
<dbReference type="AlphaFoldDB" id="A0A0V0ISU1"/>